<sequence>MKIALTTSINTPFVRFKKIDYYIQHGFNVIELDDRWEHFQPKHIKHLKDYLKKGISFTIHSYVKNLLSDNYYFRKADEYRLFAEIQFAKEINSKIVVFHLNSSTKLSKKHLDFLKKAALFAKKNKVYLCIENGTKKDSGDPDYYFNLCKKTGLKMCVDLGHLNVALRGDLGKAKLFLKKVKPYIKHVHIHGNDGEKDEHVLFGGEKIVLLNDLPKNVILAIEVKDFELALKQKKILENYLKI</sequence>
<dbReference type="EMBL" id="JAAZKV010000005">
    <property type="protein sequence ID" value="NMA44307.1"/>
    <property type="molecule type" value="Genomic_DNA"/>
</dbReference>
<evidence type="ECO:0000313" key="3">
    <source>
        <dbReference type="Proteomes" id="UP000526302"/>
    </source>
</evidence>
<accession>A0A7K4BYJ0</accession>
<dbReference type="AlphaFoldDB" id="A0A7K4BYJ0"/>
<dbReference type="Pfam" id="PF01261">
    <property type="entry name" value="AP_endonuc_2"/>
    <property type="match status" value="1"/>
</dbReference>
<protein>
    <submittedName>
        <fullName evidence="2">TIM barrel protein</fullName>
    </submittedName>
</protein>
<evidence type="ECO:0000259" key="1">
    <source>
        <dbReference type="Pfam" id="PF01261"/>
    </source>
</evidence>
<gene>
    <name evidence="2" type="ORF">GX950_00635</name>
</gene>
<dbReference type="Proteomes" id="UP000526302">
    <property type="component" value="Unassembled WGS sequence"/>
</dbReference>
<organism evidence="2 3">
    <name type="scientific">Candidatus Iainarchaeum sp</name>
    <dbReference type="NCBI Taxonomy" id="3101447"/>
    <lineage>
        <taxon>Archaea</taxon>
        <taxon>Candidatus Iainarchaeota</taxon>
        <taxon>Candidatus Iainarchaeia</taxon>
        <taxon>Candidatus Iainarchaeales</taxon>
        <taxon>Candidatus Iainarchaeaceae</taxon>
        <taxon>Candidatus Iainarchaeum</taxon>
    </lineage>
</organism>
<name>A0A7K4BYJ0_9ARCH</name>
<comment type="caution">
    <text evidence="2">The sequence shown here is derived from an EMBL/GenBank/DDBJ whole genome shotgun (WGS) entry which is preliminary data.</text>
</comment>
<feature type="domain" description="Xylose isomerase-like TIM barrel" evidence="1">
    <location>
        <begin position="24"/>
        <end position="203"/>
    </location>
</feature>
<dbReference type="Gene3D" id="3.20.20.150">
    <property type="entry name" value="Divalent-metal-dependent TIM barrel enzymes"/>
    <property type="match status" value="1"/>
</dbReference>
<evidence type="ECO:0000313" key="2">
    <source>
        <dbReference type="EMBL" id="NMA44307.1"/>
    </source>
</evidence>
<dbReference type="InterPro" id="IPR013022">
    <property type="entry name" value="Xyl_isomerase-like_TIM-brl"/>
</dbReference>
<reference evidence="2 3" key="1">
    <citation type="journal article" date="2020" name="Biotechnol. Biofuels">
        <title>New insights from the biogas microbiome by comprehensive genome-resolved metagenomics of nearly 1600 species originating from multiple anaerobic digesters.</title>
        <authorList>
            <person name="Campanaro S."/>
            <person name="Treu L."/>
            <person name="Rodriguez-R L.M."/>
            <person name="Kovalovszki A."/>
            <person name="Ziels R.M."/>
            <person name="Maus I."/>
            <person name="Zhu X."/>
            <person name="Kougias P.G."/>
            <person name="Basile A."/>
            <person name="Luo G."/>
            <person name="Schluter A."/>
            <person name="Konstantinidis K.T."/>
            <person name="Angelidaki I."/>
        </authorList>
    </citation>
    <scope>NUCLEOTIDE SEQUENCE [LARGE SCALE GENOMIC DNA]</scope>
    <source>
        <strain evidence="2">AS22ysBPME_79</strain>
    </source>
</reference>
<dbReference type="SUPFAM" id="SSF51658">
    <property type="entry name" value="Xylose isomerase-like"/>
    <property type="match status" value="1"/>
</dbReference>
<dbReference type="InterPro" id="IPR036237">
    <property type="entry name" value="Xyl_isomerase-like_sf"/>
</dbReference>
<proteinExistence type="predicted"/>